<keyword evidence="1" id="KW-0472">Membrane</keyword>
<keyword evidence="1" id="KW-1133">Transmembrane helix</keyword>
<feature type="transmembrane region" description="Helical" evidence="1">
    <location>
        <begin position="39"/>
        <end position="61"/>
    </location>
</feature>
<keyword evidence="3" id="KW-1185">Reference proteome</keyword>
<feature type="transmembrane region" description="Helical" evidence="1">
    <location>
        <begin position="12"/>
        <end position="33"/>
    </location>
</feature>
<evidence type="ECO:0000313" key="2">
    <source>
        <dbReference type="EMBL" id="MFC3861423.1"/>
    </source>
</evidence>
<evidence type="ECO:0000256" key="1">
    <source>
        <dbReference type="SAM" id="Phobius"/>
    </source>
</evidence>
<keyword evidence="1" id="KW-0812">Transmembrane</keyword>
<reference evidence="3" key="1">
    <citation type="journal article" date="2019" name="Int. J. Syst. Evol. Microbiol.">
        <title>The Global Catalogue of Microorganisms (GCM) 10K type strain sequencing project: providing services to taxonomists for standard genome sequencing and annotation.</title>
        <authorList>
            <consortium name="The Broad Institute Genomics Platform"/>
            <consortium name="The Broad Institute Genome Sequencing Center for Infectious Disease"/>
            <person name="Wu L."/>
            <person name="Ma J."/>
        </authorList>
    </citation>
    <scope>NUCLEOTIDE SEQUENCE [LARGE SCALE GENOMIC DNA]</scope>
    <source>
        <strain evidence="3">CCTCC AB 2013263</strain>
    </source>
</reference>
<dbReference type="EMBL" id="JBHRZF010000142">
    <property type="protein sequence ID" value="MFC3861423.1"/>
    <property type="molecule type" value="Genomic_DNA"/>
</dbReference>
<dbReference type="Proteomes" id="UP001595748">
    <property type="component" value="Unassembled WGS sequence"/>
</dbReference>
<proteinExistence type="predicted"/>
<organism evidence="2 3">
    <name type="scientific">Deinococcus antarcticus</name>
    <dbReference type="NCBI Taxonomy" id="1298767"/>
    <lineage>
        <taxon>Bacteria</taxon>
        <taxon>Thermotogati</taxon>
        <taxon>Deinococcota</taxon>
        <taxon>Deinococci</taxon>
        <taxon>Deinococcales</taxon>
        <taxon>Deinococcaceae</taxon>
        <taxon>Deinococcus</taxon>
    </lineage>
</organism>
<protein>
    <submittedName>
        <fullName evidence="2">Uncharacterized protein</fullName>
    </submittedName>
</protein>
<evidence type="ECO:0000313" key="3">
    <source>
        <dbReference type="Proteomes" id="UP001595748"/>
    </source>
</evidence>
<accession>A0ABV8A6V7</accession>
<dbReference type="RefSeq" id="WP_380078301.1">
    <property type="nucleotide sequence ID" value="NZ_JBHRZF010000142.1"/>
</dbReference>
<name>A0ABV8A6V7_9DEIO</name>
<gene>
    <name evidence="2" type="ORF">ACFOPQ_11700</name>
</gene>
<comment type="caution">
    <text evidence="2">The sequence shown here is derived from an EMBL/GenBank/DDBJ whole genome shotgun (WGS) entry which is preliminary data.</text>
</comment>
<sequence length="66" mass="7138">MDLDSWKPADIARRLATVAACLIGVTAFLALWLGVPTHFVLGLLGGGVIGFISFLLVHPVIRAFYR</sequence>